<dbReference type="GO" id="GO:0005524">
    <property type="term" value="F:ATP binding"/>
    <property type="evidence" value="ECO:0007669"/>
    <property type="project" value="UniProtKB-KW"/>
</dbReference>
<dbReference type="GO" id="GO:0004674">
    <property type="term" value="F:protein serine/threonine kinase activity"/>
    <property type="evidence" value="ECO:0007669"/>
    <property type="project" value="TreeGrafter"/>
</dbReference>
<dbReference type="GO" id="GO:0031138">
    <property type="term" value="P:negative regulation of conjugation with cellular fusion"/>
    <property type="evidence" value="ECO:0007669"/>
    <property type="project" value="EnsemblFungi"/>
</dbReference>
<keyword evidence="6" id="KW-1185">Reference proteome</keyword>
<dbReference type="InterPro" id="IPR008271">
    <property type="entry name" value="Ser/Thr_kinase_AS"/>
</dbReference>
<dbReference type="SUPFAM" id="SSF56112">
    <property type="entry name" value="Protein kinase-like (PK-like)"/>
    <property type="match status" value="1"/>
</dbReference>
<reference evidence="5 6" key="1">
    <citation type="journal article" date="2011" name="Proc. Natl. Acad. Sci. U.S.A.">
        <title>Evolutionary erosion of yeast sex chromosomes by mating-type switching accidents.</title>
        <authorList>
            <person name="Gordon J.L."/>
            <person name="Armisen D."/>
            <person name="Proux-Wera E."/>
            <person name="Oheigeartaigh S.S."/>
            <person name="Byrne K.P."/>
            <person name="Wolfe K.H."/>
        </authorList>
    </citation>
    <scope>NUCLEOTIDE SEQUENCE [LARGE SCALE GENOMIC DNA]</scope>
    <source>
        <strain evidence="6">ATCC 10662 / CBS 1146 / NBRC 0425 / NCYC 2629 / NRRL Y-866</strain>
    </source>
</reference>
<gene>
    <name evidence="5" type="primary">TDEL0A02330</name>
    <name evidence="5" type="ORF">TDEL_0A02330</name>
</gene>
<dbReference type="STRING" id="1076872.G8ZLS1"/>
<name>G8ZLS1_TORDE</name>
<accession>G8ZLS1</accession>
<feature type="compositionally biased region" description="Polar residues" evidence="3">
    <location>
        <begin position="25"/>
        <end position="36"/>
    </location>
</feature>
<feature type="compositionally biased region" description="Low complexity" evidence="3">
    <location>
        <begin position="113"/>
        <end position="125"/>
    </location>
</feature>
<dbReference type="PROSITE" id="PS50011">
    <property type="entry name" value="PROTEIN_KINASE_DOM"/>
    <property type="match status" value="1"/>
</dbReference>
<feature type="region of interest" description="Disordered" evidence="3">
    <location>
        <begin position="1"/>
        <end position="36"/>
    </location>
</feature>
<dbReference type="eggNOG" id="KOG0586">
    <property type="taxonomic scope" value="Eukaryota"/>
</dbReference>
<dbReference type="OrthoDB" id="410920at2759"/>
<dbReference type="RefSeq" id="XP_003678776.1">
    <property type="nucleotide sequence ID" value="XM_003678728.1"/>
</dbReference>
<evidence type="ECO:0000256" key="1">
    <source>
        <dbReference type="ARBA" id="ARBA00022741"/>
    </source>
</evidence>
<protein>
    <recommendedName>
        <fullName evidence="4">Protein kinase domain-containing protein</fullName>
    </recommendedName>
</protein>
<dbReference type="GO" id="GO:0000122">
    <property type="term" value="P:negative regulation of transcription by RNA polymerase II"/>
    <property type="evidence" value="ECO:0007669"/>
    <property type="project" value="EnsemblFungi"/>
</dbReference>
<dbReference type="Gene3D" id="1.10.510.10">
    <property type="entry name" value="Transferase(Phosphotransferase) domain 1"/>
    <property type="match status" value="1"/>
</dbReference>
<dbReference type="PANTHER" id="PTHR24346:SF30">
    <property type="entry name" value="MATERNAL EMBRYONIC LEUCINE ZIPPER KINASE"/>
    <property type="match status" value="1"/>
</dbReference>
<evidence type="ECO:0000313" key="6">
    <source>
        <dbReference type="Proteomes" id="UP000005627"/>
    </source>
</evidence>
<feature type="region of interest" description="Disordered" evidence="3">
    <location>
        <begin position="110"/>
        <end position="141"/>
    </location>
</feature>
<dbReference type="KEGG" id="tdl:TDEL_0A02330"/>
<feature type="domain" description="Protein kinase" evidence="4">
    <location>
        <begin position="162"/>
        <end position="476"/>
    </location>
</feature>
<dbReference type="InterPro" id="IPR000719">
    <property type="entry name" value="Prot_kinase_dom"/>
</dbReference>
<dbReference type="Proteomes" id="UP000005627">
    <property type="component" value="Chromosome 1"/>
</dbReference>
<keyword evidence="1" id="KW-0547">Nucleotide-binding</keyword>
<dbReference type="SMART" id="SM00220">
    <property type="entry name" value="S_TKc"/>
    <property type="match status" value="1"/>
</dbReference>
<sequence>MSTQGQENNPPAPRIRQEEFINGSAVENDQNDVPQEEQVTPLSLMIPSFESVAMLPTPMTYTPPASLPKSPKQMLVNPKRRGESNQAQRVDAGLQHRVISELFPLPDNAQQRVSSLPTVSETSSSNNFSLPAKSETVGPESADDESILTGYALDNLDVPLRWRKVRQIGSGNFSNVFLYKSIDKVTNPELRQVSVKRVKYPEELTNKRSVNEQLAKELLSRLESSLTRELAILRSLDHPCIVKLFGVNNPIFIKSKKPLRDLMLHDDRLPLCDMIMSYCSGGDLLMAATSCNGKLKLPLIQRLFAELVMAVQYLHDNNVIHRDIKLENVLLKFPLEVIIDMSDSPVYMKHNFIELADFGLCKKIEPGELCTARCGSEDYVSPEILMGVPYDGRLSDTWALGVILYGLLEDRLPFDPPPNASARQRNRATSHRIARYEWKWFRLHDKDLSAKEIVEHTLTRKSERWTINQIRESAFIKTTADILPF</sequence>
<evidence type="ECO:0000256" key="2">
    <source>
        <dbReference type="ARBA" id="ARBA00022840"/>
    </source>
</evidence>
<dbReference type="PROSITE" id="PS00108">
    <property type="entry name" value="PROTEIN_KINASE_ST"/>
    <property type="match status" value="1"/>
</dbReference>
<dbReference type="EMBL" id="HE616742">
    <property type="protein sequence ID" value="CCE89565.1"/>
    <property type="molecule type" value="Genomic_DNA"/>
</dbReference>
<evidence type="ECO:0000259" key="4">
    <source>
        <dbReference type="PROSITE" id="PS50011"/>
    </source>
</evidence>
<dbReference type="GO" id="GO:0005737">
    <property type="term" value="C:cytoplasm"/>
    <property type="evidence" value="ECO:0007669"/>
    <property type="project" value="TreeGrafter"/>
</dbReference>
<dbReference type="AlphaFoldDB" id="G8ZLS1"/>
<dbReference type="FunCoup" id="G8ZLS1">
    <property type="interactions" value="194"/>
</dbReference>
<dbReference type="HOGENOM" id="CLU_032736_0_0_1"/>
<evidence type="ECO:0000256" key="3">
    <source>
        <dbReference type="SAM" id="MobiDB-lite"/>
    </source>
</evidence>
<dbReference type="GO" id="GO:0035556">
    <property type="term" value="P:intracellular signal transduction"/>
    <property type="evidence" value="ECO:0007669"/>
    <property type="project" value="TreeGrafter"/>
</dbReference>
<keyword evidence="2" id="KW-0067">ATP-binding</keyword>
<dbReference type="InterPro" id="IPR011009">
    <property type="entry name" value="Kinase-like_dom_sf"/>
</dbReference>
<evidence type="ECO:0000313" key="5">
    <source>
        <dbReference type="EMBL" id="CCE89565.1"/>
    </source>
</evidence>
<dbReference type="GeneID" id="11502998"/>
<dbReference type="InParanoid" id="G8ZLS1"/>
<proteinExistence type="predicted"/>
<dbReference type="PANTHER" id="PTHR24346">
    <property type="entry name" value="MAP/MICROTUBULE AFFINITY-REGULATING KINASE"/>
    <property type="match status" value="1"/>
</dbReference>
<organism evidence="5 6">
    <name type="scientific">Torulaspora delbrueckii</name>
    <name type="common">Yeast</name>
    <name type="synonym">Candida colliculosa</name>
    <dbReference type="NCBI Taxonomy" id="4950"/>
    <lineage>
        <taxon>Eukaryota</taxon>
        <taxon>Fungi</taxon>
        <taxon>Dikarya</taxon>
        <taxon>Ascomycota</taxon>
        <taxon>Saccharomycotina</taxon>
        <taxon>Saccharomycetes</taxon>
        <taxon>Saccharomycetales</taxon>
        <taxon>Saccharomycetaceae</taxon>
        <taxon>Torulaspora</taxon>
    </lineage>
</organism>
<dbReference type="Pfam" id="PF00069">
    <property type="entry name" value="Pkinase"/>
    <property type="match status" value="1"/>
</dbReference>